<keyword evidence="5" id="KW-0010">Activator</keyword>
<evidence type="ECO:0000256" key="5">
    <source>
        <dbReference type="ARBA" id="ARBA00023159"/>
    </source>
</evidence>
<dbReference type="PANTHER" id="PTHR43280:SF28">
    <property type="entry name" value="HTH-TYPE TRANSCRIPTIONAL ACTIVATOR RHAS"/>
    <property type="match status" value="1"/>
</dbReference>
<dbReference type="PIRSF" id="PIRSF000408">
    <property type="entry name" value="Alkyltransferas_AdaA"/>
    <property type="match status" value="1"/>
</dbReference>
<dbReference type="Gene3D" id="3.40.10.10">
    <property type="entry name" value="DNA Methylphosphotriester Repair Domain"/>
    <property type="match status" value="1"/>
</dbReference>
<proteinExistence type="predicted"/>
<evidence type="ECO:0000313" key="9">
    <source>
        <dbReference type="Proteomes" id="UP000040453"/>
    </source>
</evidence>
<dbReference type="InterPro" id="IPR009057">
    <property type="entry name" value="Homeodomain-like_sf"/>
</dbReference>
<dbReference type="RefSeq" id="WP_078059879.1">
    <property type="nucleotide sequence ID" value="NZ_CDGG01000001.1"/>
</dbReference>
<organism evidence="8 9">
    <name type="scientific">Oceanobacillus oncorhynchi</name>
    <dbReference type="NCBI Taxonomy" id="545501"/>
    <lineage>
        <taxon>Bacteria</taxon>
        <taxon>Bacillati</taxon>
        <taxon>Bacillota</taxon>
        <taxon>Bacilli</taxon>
        <taxon>Bacillales</taxon>
        <taxon>Bacillaceae</taxon>
        <taxon>Oceanobacillus</taxon>
    </lineage>
</organism>
<dbReference type="GO" id="GO:0008168">
    <property type="term" value="F:methyltransferase activity"/>
    <property type="evidence" value="ECO:0007669"/>
    <property type="project" value="UniProtKB-KW"/>
</dbReference>
<dbReference type="InterPro" id="IPR035451">
    <property type="entry name" value="Ada-like_dom_sf"/>
</dbReference>
<dbReference type="InterPro" id="IPR018060">
    <property type="entry name" value="HTH_AraC"/>
</dbReference>
<dbReference type="STRING" id="545501.BN997_02867"/>
<dbReference type="OrthoDB" id="9802228at2"/>
<dbReference type="Pfam" id="PF12833">
    <property type="entry name" value="HTH_18"/>
    <property type="match status" value="1"/>
</dbReference>
<keyword evidence="3" id="KW-0805">Transcription regulation</keyword>
<dbReference type="SUPFAM" id="SSF46689">
    <property type="entry name" value="Homeodomain-like"/>
    <property type="match status" value="2"/>
</dbReference>
<protein>
    <submittedName>
        <fullName evidence="8">Bifunctional transcriptional activator/DNA repair enzyme AdaA</fullName>
    </submittedName>
</protein>
<evidence type="ECO:0000256" key="6">
    <source>
        <dbReference type="ARBA" id="ARBA00023163"/>
    </source>
</evidence>
<evidence type="ECO:0000256" key="3">
    <source>
        <dbReference type="ARBA" id="ARBA00023015"/>
    </source>
</evidence>
<dbReference type="GO" id="GO:0003700">
    <property type="term" value="F:DNA-binding transcription factor activity"/>
    <property type="evidence" value="ECO:0007669"/>
    <property type="project" value="InterPro"/>
</dbReference>
<sequence length="184" mass="21799">MNKEQWKAIKNNDEKYDGMFYYALSTTKTVCRPSCTARTPNPKHVIIYKDLNSAINEGFRPCTRCKSNQMDWLGYKEEITKDVLKYIQEHYKEKITLKLLGNILNKNPYYIQRSFKEIKGKTPLNYIHELRMEEAKRLFFFKELSITDIALEVGYSDSTQFSVKFKRHQGVSPTNYRNSLLEKQ</sequence>
<dbReference type="GO" id="GO:0008270">
    <property type="term" value="F:zinc ion binding"/>
    <property type="evidence" value="ECO:0007669"/>
    <property type="project" value="InterPro"/>
</dbReference>
<dbReference type="GO" id="GO:0006281">
    <property type="term" value="P:DNA repair"/>
    <property type="evidence" value="ECO:0007669"/>
    <property type="project" value="InterPro"/>
</dbReference>
<comment type="cofactor">
    <cofactor evidence="1">
        <name>Zn(2+)</name>
        <dbReference type="ChEBI" id="CHEBI:29105"/>
    </cofactor>
</comment>
<dbReference type="GO" id="GO:0043565">
    <property type="term" value="F:sequence-specific DNA binding"/>
    <property type="evidence" value="ECO:0007669"/>
    <property type="project" value="InterPro"/>
</dbReference>
<dbReference type="SUPFAM" id="SSF57884">
    <property type="entry name" value="Ada DNA repair protein, N-terminal domain (N-Ada 10)"/>
    <property type="match status" value="1"/>
</dbReference>
<keyword evidence="4" id="KW-0238">DNA-binding</keyword>
<evidence type="ECO:0000313" key="8">
    <source>
        <dbReference type="EMBL" id="CEI82978.1"/>
    </source>
</evidence>
<dbReference type="InterPro" id="IPR004026">
    <property type="entry name" value="Ada_DNA_repair_Zn-bd"/>
</dbReference>
<evidence type="ECO:0000256" key="4">
    <source>
        <dbReference type="ARBA" id="ARBA00023125"/>
    </source>
</evidence>
<dbReference type="PRINTS" id="PR00032">
    <property type="entry name" value="HTHARAC"/>
</dbReference>
<evidence type="ECO:0000256" key="2">
    <source>
        <dbReference type="ARBA" id="ARBA00022603"/>
    </source>
</evidence>
<dbReference type="AlphaFoldDB" id="A0A0A1MIS3"/>
<name>A0A0A1MIS3_9BACI</name>
<dbReference type="InterPro" id="IPR020449">
    <property type="entry name" value="Tscrpt_reg_AraC-type_HTH"/>
</dbReference>
<dbReference type="SMART" id="SM00342">
    <property type="entry name" value="HTH_ARAC"/>
    <property type="match status" value="1"/>
</dbReference>
<feature type="domain" description="HTH araC/xylS-type" evidence="7">
    <location>
        <begin position="81"/>
        <end position="179"/>
    </location>
</feature>
<dbReference type="Proteomes" id="UP000040453">
    <property type="component" value="Unassembled WGS sequence"/>
</dbReference>
<keyword evidence="6" id="KW-0804">Transcription</keyword>
<dbReference type="Gene3D" id="1.10.10.60">
    <property type="entry name" value="Homeodomain-like"/>
    <property type="match status" value="2"/>
</dbReference>
<keyword evidence="2" id="KW-0489">Methyltransferase</keyword>
<dbReference type="InterPro" id="IPR016220">
    <property type="entry name" value="Me-P-triester_DNA_alkyl-Trfase"/>
</dbReference>
<dbReference type="Pfam" id="PF02805">
    <property type="entry name" value="Ada_Zn_binding"/>
    <property type="match status" value="1"/>
</dbReference>
<dbReference type="PANTHER" id="PTHR43280">
    <property type="entry name" value="ARAC-FAMILY TRANSCRIPTIONAL REGULATOR"/>
    <property type="match status" value="1"/>
</dbReference>
<dbReference type="EMBL" id="CDGG01000001">
    <property type="protein sequence ID" value="CEI82978.1"/>
    <property type="molecule type" value="Genomic_DNA"/>
</dbReference>
<reference evidence="8 9" key="1">
    <citation type="submission" date="2014-11" db="EMBL/GenBank/DDBJ databases">
        <authorList>
            <person name="Urmite Genomes Urmite Genomes"/>
        </authorList>
    </citation>
    <scope>NUCLEOTIDE SEQUENCE [LARGE SCALE GENOMIC DNA]</scope>
    <source>
        <strain evidence="8 9">Oc5</strain>
    </source>
</reference>
<accession>A0A0A1MIS3</accession>
<gene>
    <name evidence="8" type="primary">adaA_3</name>
    <name evidence="8" type="ORF">BN997_02867</name>
</gene>
<keyword evidence="9" id="KW-1185">Reference proteome</keyword>
<dbReference type="GO" id="GO:0032259">
    <property type="term" value="P:methylation"/>
    <property type="evidence" value="ECO:0007669"/>
    <property type="project" value="UniProtKB-KW"/>
</dbReference>
<dbReference type="PROSITE" id="PS01124">
    <property type="entry name" value="HTH_ARAC_FAMILY_2"/>
    <property type="match status" value="1"/>
</dbReference>
<evidence type="ECO:0000256" key="1">
    <source>
        <dbReference type="ARBA" id="ARBA00001947"/>
    </source>
</evidence>
<keyword evidence="2" id="KW-0808">Transferase</keyword>
<evidence type="ECO:0000259" key="7">
    <source>
        <dbReference type="PROSITE" id="PS01124"/>
    </source>
</evidence>